<dbReference type="STRING" id="266128.ABB25_00290"/>
<dbReference type="Pfam" id="PF00691">
    <property type="entry name" value="OmpA"/>
    <property type="match status" value="1"/>
</dbReference>
<feature type="transmembrane region" description="Helical" evidence="6">
    <location>
        <begin position="146"/>
        <end position="166"/>
    </location>
</feature>
<feature type="domain" description="OmpA-like" evidence="7">
    <location>
        <begin position="325"/>
        <end position="441"/>
    </location>
</feature>
<dbReference type="PATRIC" id="fig|266128.3.peg.63"/>
<evidence type="ECO:0000259" key="7">
    <source>
        <dbReference type="PROSITE" id="PS51123"/>
    </source>
</evidence>
<evidence type="ECO:0000256" key="3">
    <source>
        <dbReference type="ARBA" id="ARBA00023237"/>
    </source>
</evidence>
<dbReference type="InterPro" id="IPR006665">
    <property type="entry name" value="OmpA-like"/>
</dbReference>
<dbReference type="CDD" id="cd07185">
    <property type="entry name" value="OmpA_C-like"/>
    <property type="match status" value="1"/>
</dbReference>
<evidence type="ECO:0000256" key="5">
    <source>
        <dbReference type="SAM" id="MobiDB-lite"/>
    </source>
</evidence>
<dbReference type="Gene3D" id="3.40.1520.20">
    <property type="match status" value="1"/>
</dbReference>
<comment type="subcellular location">
    <subcellularLocation>
        <location evidence="1">Cell outer membrane</location>
    </subcellularLocation>
</comment>
<dbReference type="Proteomes" id="UP000051254">
    <property type="component" value="Unassembled WGS sequence"/>
</dbReference>
<feature type="region of interest" description="Disordered" evidence="5">
    <location>
        <begin position="413"/>
        <end position="441"/>
    </location>
</feature>
<keyword evidence="9" id="KW-1185">Reference proteome</keyword>
<dbReference type="Gene3D" id="3.30.1330.60">
    <property type="entry name" value="OmpA-like domain"/>
    <property type="match status" value="1"/>
</dbReference>
<dbReference type="OrthoDB" id="9782229at2"/>
<gene>
    <name evidence="8" type="ORF">ABB25_00290</name>
</gene>
<protein>
    <recommendedName>
        <fullName evidence="7">OmpA-like domain-containing protein</fullName>
    </recommendedName>
</protein>
<keyword evidence="3" id="KW-0998">Cell outer membrane</keyword>
<organism evidence="8 9">
    <name type="scientific">Stenotrophomonas koreensis</name>
    <dbReference type="NCBI Taxonomy" id="266128"/>
    <lineage>
        <taxon>Bacteria</taxon>
        <taxon>Pseudomonadati</taxon>
        <taxon>Pseudomonadota</taxon>
        <taxon>Gammaproteobacteria</taxon>
        <taxon>Lysobacterales</taxon>
        <taxon>Lysobacteraceae</taxon>
        <taxon>Stenotrophomonas</taxon>
    </lineage>
</organism>
<dbReference type="PANTHER" id="PTHR30329:SF21">
    <property type="entry name" value="LIPOPROTEIN YIAD-RELATED"/>
    <property type="match status" value="1"/>
</dbReference>
<keyword evidence="6" id="KW-0812">Transmembrane</keyword>
<dbReference type="Gene3D" id="1.10.10.690">
    <property type="entry name" value="YidB-like"/>
    <property type="match status" value="1"/>
</dbReference>
<proteinExistence type="predicted"/>
<evidence type="ECO:0000313" key="8">
    <source>
        <dbReference type="EMBL" id="KRG61066.1"/>
    </source>
</evidence>
<dbReference type="InterPro" id="IPR027405">
    <property type="entry name" value="YidB-like"/>
</dbReference>
<dbReference type="InterPro" id="IPR036737">
    <property type="entry name" value="OmpA-like_sf"/>
</dbReference>
<dbReference type="InterPro" id="IPR006664">
    <property type="entry name" value="OMP_bac"/>
</dbReference>
<keyword evidence="6" id="KW-1133">Transmembrane helix</keyword>
<dbReference type="SUPFAM" id="SSF103088">
    <property type="entry name" value="OmpA-like"/>
    <property type="match status" value="1"/>
</dbReference>
<evidence type="ECO:0000256" key="2">
    <source>
        <dbReference type="ARBA" id="ARBA00023136"/>
    </source>
</evidence>
<evidence type="ECO:0000256" key="1">
    <source>
        <dbReference type="ARBA" id="ARBA00004442"/>
    </source>
</evidence>
<dbReference type="AlphaFoldDB" id="A0A0R0C3P7"/>
<evidence type="ECO:0000256" key="6">
    <source>
        <dbReference type="SAM" id="Phobius"/>
    </source>
</evidence>
<dbReference type="Pfam" id="PF20159">
    <property type="entry name" value="YidB"/>
    <property type="match status" value="1"/>
</dbReference>
<reference evidence="8 9" key="1">
    <citation type="submission" date="2015-05" db="EMBL/GenBank/DDBJ databases">
        <title>Genome sequencing and analysis of members of genus Stenotrophomonas.</title>
        <authorList>
            <person name="Patil P.P."/>
            <person name="Midha S."/>
            <person name="Patil P.B."/>
        </authorList>
    </citation>
    <scope>NUCLEOTIDE SEQUENCE [LARGE SCALE GENOMIC DNA]</scope>
    <source>
        <strain evidence="8 9">DSM 17805</strain>
    </source>
</reference>
<dbReference type="InterPro" id="IPR045372">
    <property type="entry name" value="YidB"/>
</dbReference>
<feature type="compositionally biased region" description="Basic and acidic residues" evidence="5">
    <location>
        <begin position="415"/>
        <end position="441"/>
    </location>
</feature>
<keyword evidence="2 4" id="KW-0472">Membrane</keyword>
<dbReference type="GO" id="GO:0009279">
    <property type="term" value="C:cell outer membrane"/>
    <property type="evidence" value="ECO:0007669"/>
    <property type="project" value="UniProtKB-SubCell"/>
</dbReference>
<accession>A0A0R0C3P7</accession>
<dbReference type="SUPFAM" id="SSF140804">
    <property type="entry name" value="YidB-like"/>
    <property type="match status" value="1"/>
</dbReference>
<sequence length="441" mass="45879">MFDALIREAAERFGLGDKARTFVGLLIGLIFDKDRGGFQGLQRRFAAAELEGLFASWVDATAADNVFQPDQFSAVIGNDQVTRIAQRLGVPNAAVTIAGATLLPKLVGLLTRGGNLPGSPPAAAAALMGDDPAPLRSYPPVAKSGGIGWLKWLIALLLIIAAVLLVRSCNKEDAVVAPPPTPAVVTPPAPPAVQANPRFTLETAGGKVSVSGQLASDTEKTRLWDALVATFGQGNVSGDIGVDPATLPAGWIDRLITALPALKSDGLKLGLDGNRLSIDSSGLSDDQRFALSDELRGLFSGYPISGLWDRATAALAGLKHGFSDDELVRALNLMNIYFDTGSATITADSQETLAAAAAAIKQAAAGTRIEVGGHTDNTGDAAANLTLSQQRADAVAARLGELGVANGILSAKGYGQDRPRADNSSEEGRAQNRRIEFSVVR</sequence>
<dbReference type="PANTHER" id="PTHR30329">
    <property type="entry name" value="STATOR ELEMENT OF FLAGELLAR MOTOR COMPLEX"/>
    <property type="match status" value="1"/>
</dbReference>
<dbReference type="InterPro" id="IPR050330">
    <property type="entry name" value="Bact_OuterMem_StrucFunc"/>
</dbReference>
<comment type="caution">
    <text evidence="8">The sequence shown here is derived from an EMBL/GenBank/DDBJ whole genome shotgun (WGS) entry which is preliminary data.</text>
</comment>
<name>A0A0R0C3P7_9GAMM</name>
<dbReference type="EMBL" id="LDJH01000001">
    <property type="protein sequence ID" value="KRG61066.1"/>
    <property type="molecule type" value="Genomic_DNA"/>
</dbReference>
<evidence type="ECO:0000256" key="4">
    <source>
        <dbReference type="PROSITE-ProRule" id="PRU00473"/>
    </source>
</evidence>
<evidence type="ECO:0000313" key="9">
    <source>
        <dbReference type="Proteomes" id="UP000051254"/>
    </source>
</evidence>
<dbReference type="PRINTS" id="PR01021">
    <property type="entry name" value="OMPADOMAIN"/>
</dbReference>
<dbReference type="PROSITE" id="PS51123">
    <property type="entry name" value="OMPA_2"/>
    <property type="match status" value="1"/>
</dbReference>
<dbReference type="RefSeq" id="WP_057662017.1">
    <property type="nucleotide sequence ID" value="NZ_LDJH01000001.1"/>
</dbReference>